<dbReference type="EMBL" id="CAJHUB010000780">
    <property type="protein sequence ID" value="CAD7693358.1"/>
    <property type="molecule type" value="Genomic_DNA"/>
</dbReference>
<keyword evidence="2" id="KW-1185">Reference proteome</keyword>
<organism evidence="1 2">
    <name type="scientific">Nyctereutes procyonoides</name>
    <name type="common">Raccoon dog</name>
    <name type="synonym">Canis procyonoides</name>
    <dbReference type="NCBI Taxonomy" id="34880"/>
    <lineage>
        <taxon>Eukaryota</taxon>
        <taxon>Metazoa</taxon>
        <taxon>Chordata</taxon>
        <taxon>Craniata</taxon>
        <taxon>Vertebrata</taxon>
        <taxon>Euteleostomi</taxon>
        <taxon>Mammalia</taxon>
        <taxon>Eutheria</taxon>
        <taxon>Laurasiatheria</taxon>
        <taxon>Carnivora</taxon>
        <taxon>Caniformia</taxon>
        <taxon>Canidae</taxon>
        <taxon>Nyctereutes</taxon>
    </lineage>
</organism>
<dbReference type="Gene3D" id="6.10.140.1070">
    <property type="match status" value="1"/>
</dbReference>
<gene>
    <name evidence="1" type="ORF">NYPRO_LOCUS26150</name>
</gene>
<dbReference type="GO" id="GO:0003924">
    <property type="term" value="F:GTPase activity"/>
    <property type="evidence" value="ECO:0007669"/>
    <property type="project" value="InterPro"/>
</dbReference>
<comment type="caution">
    <text evidence="1">The sequence shown here is derived from an EMBL/GenBank/DDBJ whole genome shotgun (WGS) entry which is preliminary data.</text>
</comment>
<name>A0A811ZY74_NYCPR</name>
<dbReference type="Gene3D" id="3.10.20.30">
    <property type="match status" value="1"/>
</dbReference>
<evidence type="ECO:0000313" key="2">
    <source>
        <dbReference type="Proteomes" id="UP000645828"/>
    </source>
</evidence>
<dbReference type="PANTHER" id="PTHR43127">
    <property type="entry name" value="DEVELOPMENTALLY-REGULATED GTP-BINDING PROTEIN 2"/>
    <property type="match status" value="1"/>
</dbReference>
<accession>A0A811ZY74</accession>
<dbReference type="GO" id="GO:0005525">
    <property type="term" value="F:GTP binding"/>
    <property type="evidence" value="ECO:0007669"/>
    <property type="project" value="InterPro"/>
</dbReference>
<reference evidence="1" key="1">
    <citation type="submission" date="2020-12" db="EMBL/GenBank/DDBJ databases">
        <authorList>
            <consortium name="Molecular Ecology Group"/>
        </authorList>
    </citation>
    <scope>NUCLEOTIDE SEQUENCE</scope>
    <source>
        <strain evidence="1">TBG_1078</strain>
    </source>
</reference>
<dbReference type="InterPro" id="IPR012675">
    <property type="entry name" value="Beta-grasp_dom_sf"/>
</dbReference>
<proteinExistence type="predicted"/>
<dbReference type="InterPro" id="IPR045001">
    <property type="entry name" value="DRG"/>
</dbReference>
<evidence type="ECO:0000313" key="1">
    <source>
        <dbReference type="EMBL" id="CAD7693358.1"/>
    </source>
</evidence>
<dbReference type="Proteomes" id="UP000645828">
    <property type="component" value="Unassembled WGS sequence"/>
</dbReference>
<sequence length="183" mass="20776">MGRVERAKLKQVECQIKAKMAQIQKNKTTAHHLRLLKACHAKPHRELNPKRGDARIGFVDFPLVEVNTLLDLPGIIESIKDGKVRGIDLMATCPKSELDAETVKSPLISIKKRDIIYKVPHFVPISTHHYLALSESSENSYQTQRPAARLDIPVVLPYSRTTAENFCMKIHNNLIKEFKYALV</sequence>
<dbReference type="AlphaFoldDB" id="A0A811ZY74"/>
<protein>
    <submittedName>
        <fullName evidence="1">(raccoon dog) hypothetical protein</fullName>
    </submittedName>
</protein>